<evidence type="ECO:0000313" key="2">
    <source>
        <dbReference type="Proteomes" id="UP001500804"/>
    </source>
</evidence>
<reference evidence="2" key="1">
    <citation type="journal article" date="2019" name="Int. J. Syst. Evol. Microbiol.">
        <title>The Global Catalogue of Microorganisms (GCM) 10K type strain sequencing project: providing services to taxonomists for standard genome sequencing and annotation.</title>
        <authorList>
            <consortium name="The Broad Institute Genomics Platform"/>
            <consortium name="The Broad Institute Genome Sequencing Center for Infectious Disease"/>
            <person name="Wu L."/>
            <person name="Ma J."/>
        </authorList>
    </citation>
    <scope>NUCLEOTIDE SEQUENCE [LARGE SCALE GENOMIC DNA]</scope>
    <source>
        <strain evidence="2">JCM 18302</strain>
    </source>
</reference>
<name>A0ABP9NDN1_9PSEU</name>
<keyword evidence="2" id="KW-1185">Reference proteome</keyword>
<evidence type="ECO:0000313" key="1">
    <source>
        <dbReference type="EMBL" id="GAA5115349.1"/>
    </source>
</evidence>
<accession>A0ABP9NDN1</accession>
<organism evidence="1 2">
    <name type="scientific">Pseudonocardia adelaidensis</name>
    <dbReference type="NCBI Taxonomy" id="648754"/>
    <lineage>
        <taxon>Bacteria</taxon>
        <taxon>Bacillati</taxon>
        <taxon>Actinomycetota</taxon>
        <taxon>Actinomycetes</taxon>
        <taxon>Pseudonocardiales</taxon>
        <taxon>Pseudonocardiaceae</taxon>
        <taxon>Pseudonocardia</taxon>
    </lineage>
</organism>
<protein>
    <submittedName>
        <fullName evidence="1">Uncharacterized protein</fullName>
    </submittedName>
</protein>
<proteinExistence type="predicted"/>
<gene>
    <name evidence="1" type="ORF">GCM10023320_14090</name>
</gene>
<dbReference type="EMBL" id="BAABJO010000004">
    <property type="protein sequence ID" value="GAA5115349.1"/>
    <property type="molecule type" value="Genomic_DNA"/>
</dbReference>
<dbReference type="Proteomes" id="UP001500804">
    <property type="component" value="Unassembled WGS sequence"/>
</dbReference>
<dbReference type="RefSeq" id="WP_345603986.1">
    <property type="nucleotide sequence ID" value="NZ_BAABJO010000004.1"/>
</dbReference>
<comment type="caution">
    <text evidence="1">The sequence shown here is derived from an EMBL/GenBank/DDBJ whole genome shotgun (WGS) entry which is preliminary data.</text>
</comment>
<sequence length="142" mass="14522">MADIQFPNVLLTGGPATMIVNDNNGAPASVLEAALDFTIDVSWKVGALTALLLGGQWELTAYVEGIGGAAFEGQVGATVVVPLNGGQAYAATIRVPAGTLPNSPQPPNSGVYKLVVVLLHRNFTVTSNVAAVIEAPDLLKIG</sequence>